<keyword evidence="1" id="KW-1133">Transmembrane helix</keyword>
<dbReference type="Proteomes" id="UP000325763">
    <property type="component" value="Chromosome"/>
</dbReference>
<feature type="transmembrane region" description="Helical" evidence="1">
    <location>
        <begin position="402"/>
        <end position="421"/>
    </location>
</feature>
<dbReference type="RefSeq" id="WP_043440369.1">
    <property type="nucleotide sequence ID" value="NZ_CP009313.1"/>
</dbReference>
<feature type="transmembrane region" description="Helical" evidence="1">
    <location>
        <begin position="325"/>
        <end position="347"/>
    </location>
</feature>
<feature type="transmembrane region" description="Helical" evidence="1">
    <location>
        <begin position="294"/>
        <end position="313"/>
    </location>
</feature>
<dbReference type="HOGENOM" id="CLU_643912_0_0_11"/>
<dbReference type="KEGG" id="snq:CP978_12860"/>
<keyword evidence="1" id="KW-0472">Membrane</keyword>
<proteinExistence type="predicted"/>
<protein>
    <submittedName>
        <fullName evidence="2">Uncharacterized protein</fullName>
    </submittedName>
</protein>
<dbReference type="AlphaFoldDB" id="A0A0B5DBY8"/>
<accession>A0A0B5DBY8</accession>
<feature type="transmembrane region" description="Helical" evidence="1">
    <location>
        <begin position="138"/>
        <end position="155"/>
    </location>
</feature>
<feature type="transmembrane region" description="Helical" evidence="1">
    <location>
        <begin position="113"/>
        <end position="131"/>
    </location>
</feature>
<dbReference type="OrthoDB" id="10001769at2"/>
<feature type="transmembrane region" description="Helical" evidence="1">
    <location>
        <begin position="217"/>
        <end position="234"/>
    </location>
</feature>
<dbReference type="EMBL" id="CP009313">
    <property type="protein sequence ID" value="AJE40789.1"/>
    <property type="molecule type" value="Genomic_DNA"/>
</dbReference>
<dbReference type="Proteomes" id="UP000031526">
    <property type="component" value="Chromosome"/>
</dbReference>
<reference evidence="2 4" key="2">
    <citation type="journal article" date="2016" name="Appl. Microbiol. Biotechnol.">
        <title>Exploiting the genome sequence of Streptomyces nodosus for enhanced antibiotic production.</title>
        <authorList>
            <person name="Sweeney P."/>
            <person name="Murphy C.D."/>
            <person name="Caffrey P."/>
        </authorList>
    </citation>
    <scope>NUCLEOTIDE SEQUENCE [LARGE SCALE GENOMIC DNA]</scope>
    <source>
        <strain evidence="2 4">ATCC 14899</strain>
    </source>
</reference>
<evidence type="ECO:0000313" key="2">
    <source>
        <dbReference type="EMBL" id="AJE40789.1"/>
    </source>
</evidence>
<evidence type="ECO:0000313" key="5">
    <source>
        <dbReference type="Proteomes" id="UP000325763"/>
    </source>
</evidence>
<feature type="transmembrane region" description="Helical" evidence="1">
    <location>
        <begin position="161"/>
        <end position="187"/>
    </location>
</feature>
<sequence length="426" mass="46079">MRALSVTEEQTEAGSKKPFWSFWNVLAVFAVSALFHVGVVLFVHLSSNGQPLYPDARRYEQQSMLMAFAWRYEYAHSPDQIAGSSFWGYSAAMALCRLLTGGGWLAAKTALSLFASTGALAAHGLATLSGCGRRRATAVGLIVGTSPSLLLWDAWGLKDGLITALLLWSLFLLLRARFTLACLTALAGIQLCSYLRAAAAIFLATALLTRLRFRRGYLTGLVVTAVAALAFVIPRATTLLGLVSGLEIGAGNYIDFSGGYGSRNLLSNPQYIAHFLFGPFPWAFGPETATPGRWLYLGTTVWIASLVLIPVAVKKAWKDTEGAGRTMVLASAAYTATYLLSFGAEFYRQRSVTECMMMILIVLYVPLSPAAAAARVLMWLSVVAGLAVLQASYLTPTVWSKWLAGGVLCCMLLTALVRTPFARLRR</sequence>
<keyword evidence="1" id="KW-0812">Transmembrane</keyword>
<evidence type="ECO:0000256" key="1">
    <source>
        <dbReference type="SAM" id="Phobius"/>
    </source>
</evidence>
<evidence type="ECO:0000313" key="4">
    <source>
        <dbReference type="Proteomes" id="UP000031526"/>
    </source>
</evidence>
<organism evidence="2 4">
    <name type="scientific">Streptomyces nodosus</name>
    <dbReference type="NCBI Taxonomy" id="40318"/>
    <lineage>
        <taxon>Bacteria</taxon>
        <taxon>Bacillati</taxon>
        <taxon>Actinomycetota</taxon>
        <taxon>Actinomycetes</taxon>
        <taxon>Kitasatosporales</taxon>
        <taxon>Streptomycetaceae</taxon>
        <taxon>Streptomyces</taxon>
    </lineage>
</organism>
<gene>
    <name evidence="3" type="ORF">CP978_12860</name>
    <name evidence="2" type="ORF">SNOD_12540</name>
</gene>
<reference evidence="4" key="1">
    <citation type="submission" date="2014-09" db="EMBL/GenBank/DDBJ databases">
        <title>Sequence of the Streptomyces nodosus genome.</title>
        <authorList>
            <person name="Sweeney P."/>
            <person name="Stephens N."/>
            <person name="Murphy C."/>
            <person name="Caffrey P."/>
        </authorList>
    </citation>
    <scope>NUCLEOTIDE SEQUENCE [LARGE SCALE GENOMIC DNA]</scope>
    <source>
        <strain evidence="4">ATCC 14899</strain>
    </source>
</reference>
<keyword evidence="4" id="KW-1185">Reference proteome</keyword>
<evidence type="ECO:0000313" key="3">
    <source>
        <dbReference type="EMBL" id="QEV39339.1"/>
    </source>
</evidence>
<reference evidence="3 5" key="3">
    <citation type="submission" date="2017-09" db="EMBL/GenBank/DDBJ databases">
        <title>Streptomyces genome completion.</title>
        <authorList>
            <person name="Lee N."/>
            <person name="Cho B.-K."/>
        </authorList>
    </citation>
    <scope>NUCLEOTIDE SEQUENCE [LARGE SCALE GENOMIC DNA]</scope>
    <source>
        <strain evidence="3 5">ATCC 14899</strain>
    </source>
</reference>
<dbReference type="EMBL" id="CP023747">
    <property type="protein sequence ID" value="QEV39339.1"/>
    <property type="molecule type" value="Genomic_DNA"/>
</dbReference>
<feature type="transmembrane region" description="Helical" evidence="1">
    <location>
        <begin position="359"/>
        <end position="382"/>
    </location>
</feature>
<feature type="transmembrane region" description="Helical" evidence="1">
    <location>
        <begin position="20"/>
        <end position="43"/>
    </location>
</feature>
<name>A0A0B5DBY8_9ACTN</name>